<name>A2SMZ9_METPP</name>
<evidence type="ECO:0000313" key="2">
    <source>
        <dbReference type="Proteomes" id="UP000000366"/>
    </source>
</evidence>
<dbReference type="Proteomes" id="UP000000366">
    <property type="component" value="Plasmid RPME01"/>
</dbReference>
<accession>A2SMZ9</accession>
<dbReference type="InterPro" id="IPR058002">
    <property type="entry name" value="Gp82"/>
</dbReference>
<dbReference type="AlphaFoldDB" id="A2SMZ9"/>
<proteinExistence type="predicted"/>
<dbReference type="EMBL" id="CP000556">
    <property type="protein sequence ID" value="ABM96938.1"/>
    <property type="molecule type" value="Genomic_DNA"/>
</dbReference>
<dbReference type="Pfam" id="PF25735">
    <property type="entry name" value="Phage_L5_gp82"/>
    <property type="match status" value="1"/>
</dbReference>
<organism evidence="1 2">
    <name type="scientific">Methylibium petroleiphilum (strain ATCC BAA-1232 / LMG 22953 / PM1)</name>
    <dbReference type="NCBI Taxonomy" id="420662"/>
    <lineage>
        <taxon>Bacteria</taxon>
        <taxon>Pseudomonadati</taxon>
        <taxon>Pseudomonadota</taxon>
        <taxon>Betaproteobacteria</taxon>
        <taxon>Burkholderiales</taxon>
        <taxon>Sphaerotilaceae</taxon>
        <taxon>Methylibium</taxon>
    </lineage>
</organism>
<protein>
    <submittedName>
        <fullName evidence="1">Uncharacterized protein</fullName>
    </submittedName>
</protein>
<dbReference type="HOGENOM" id="CLU_1179126_0_0_4"/>
<evidence type="ECO:0000313" key="1">
    <source>
        <dbReference type="EMBL" id="ABM96938.1"/>
    </source>
</evidence>
<sequence>MQHHIPALSGRLAILSQDSPLFDVRALQLETAEEVRAALNSDATARRIMAKACQPAAGELVGVRLNLNIIKSTGVRVHSIHRGTTHGGHARGKGFYRGEVINYSQVVTLRHAWFNVHQAGREQIAEGGNKGPMASVDGEFVVPMGRVSFDGVEIRFNPRDVHLFVDLENFAVQYAEEVTLAGHRAYARGLIVYHDANSAPARAGNTPSIAMFRAPARHSEPVTRYQPATDLAAVA</sequence>
<keyword evidence="1" id="KW-0614">Plasmid</keyword>
<reference evidence="1 2" key="1">
    <citation type="journal article" date="2007" name="J. Bacteriol.">
        <title>Whole-genome analysis of the methyl tert-butyl ether-degrading beta-proteobacterium Methylibium petroleiphilum PM1.</title>
        <authorList>
            <person name="Kane S.R."/>
            <person name="Chakicherla A.Y."/>
            <person name="Chain P.S.G."/>
            <person name="Schmidt R."/>
            <person name="Shin M.W."/>
            <person name="Legler T.C."/>
            <person name="Scow K.M."/>
            <person name="Larimer F.W."/>
            <person name="Lucas S.M."/>
            <person name="Richardson P.M."/>
            <person name="Hristova K.R."/>
        </authorList>
    </citation>
    <scope>NUCLEOTIDE SEQUENCE [LARGE SCALE GENOMIC DNA]</scope>
    <source>
        <strain evidence="2">ATCC BAA-1232 / LMG 22953 / PM1</strain>
        <plasmid evidence="1 2">RPME01</plasmid>
    </source>
</reference>
<dbReference type="KEGG" id="mpt:Mpe_B0160"/>
<keyword evidence="2" id="KW-1185">Reference proteome</keyword>
<geneLocation type="plasmid" evidence="1 2">
    <name>RPME01</name>
</geneLocation>
<gene>
    <name evidence="1" type="ordered locus">Mpe_B0160</name>
</gene>
<dbReference type="eggNOG" id="ENOG5033Z2S">
    <property type="taxonomic scope" value="Bacteria"/>
</dbReference>
<dbReference type="RefSeq" id="WP_011831553.1">
    <property type="nucleotide sequence ID" value="NC_008826.1"/>
</dbReference>